<dbReference type="Proteomes" id="UP000319771">
    <property type="component" value="Unassembled WGS sequence"/>
</dbReference>
<evidence type="ECO:0000259" key="3">
    <source>
        <dbReference type="Pfam" id="PF13649"/>
    </source>
</evidence>
<dbReference type="InterPro" id="IPR041698">
    <property type="entry name" value="Methyltransf_25"/>
</dbReference>
<dbReference type="Pfam" id="PF13649">
    <property type="entry name" value="Methyltransf_25"/>
    <property type="match status" value="1"/>
</dbReference>
<name>A0A538U8L8_UNCEI</name>
<dbReference type="AlphaFoldDB" id="A0A538U8L8"/>
<keyword evidence="2 4" id="KW-0808">Transferase</keyword>
<dbReference type="Gene3D" id="3.40.50.150">
    <property type="entry name" value="Vaccinia Virus protein VP39"/>
    <property type="match status" value="1"/>
</dbReference>
<evidence type="ECO:0000313" key="4">
    <source>
        <dbReference type="EMBL" id="TMQ72241.1"/>
    </source>
</evidence>
<dbReference type="PANTHER" id="PTHR43861">
    <property type="entry name" value="TRANS-ACONITATE 2-METHYLTRANSFERASE-RELATED"/>
    <property type="match status" value="1"/>
</dbReference>
<comment type="caution">
    <text evidence="4">The sequence shown here is derived from an EMBL/GenBank/DDBJ whole genome shotgun (WGS) entry which is preliminary data.</text>
</comment>
<dbReference type="CDD" id="cd02440">
    <property type="entry name" value="AdoMet_MTases"/>
    <property type="match status" value="1"/>
</dbReference>
<sequence>MPGNLTPARWRAQVKHNWEQSALGWECFEPQLMYSLAAVDPALIRALAVKPGQRLLDVGCGSGEPTLTLAKLVGPRGAVLGVDVSRPMLQVARRRARQHGVTNLRFVARDIARFEPGRARFDGATSRFGLMFVDDIAGALARIRSALKPGGRAAFAVWGPVERNPYFAARDGAIRPFLREPPPDPEHAPHPLRFARPGALARHLRQAGFKAVASAGVVTPLTYNSLDQVLAMTFGVPGPSRELYLTLSRADQRRLGQRLVGALRPFVVGPLIRAPGFAWVVSGRK</sequence>
<dbReference type="InterPro" id="IPR029063">
    <property type="entry name" value="SAM-dependent_MTases_sf"/>
</dbReference>
<evidence type="ECO:0000313" key="5">
    <source>
        <dbReference type="Proteomes" id="UP000319771"/>
    </source>
</evidence>
<keyword evidence="1 4" id="KW-0489">Methyltransferase</keyword>
<protein>
    <submittedName>
        <fullName evidence="4">Class I SAM-dependent methyltransferase</fullName>
    </submittedName>
</protein>
<feature type="domain" description="Methyltransferase" evidence="3">
    <location>
        <begin position="56"/>
        <end position="151"/>
    </location>
</feature>
<organism evidence="4 5">
    <name type="scientific">Eiseniibacteriota bacterium</name>
    <dbReference type="NCBI Taxonomy" id="2212470"/>
    <lineage>
        <taxon>Bacteria</taxon>
        <taxon>Candidatus Eiseniibacteriota</taxon>
    </lineage>
</organism>
<dbReference type="PANTHER" id="PTHR43861:SF1">
    <property type="entry name" value="TRANS-ACONITATE 2-METHYLTRANSFERASE"/>
    <property type="match status" value="1"/>
</dbReference>
<evidence type="ECO:0000256" key="1">
    <source>
        <dbReference type="ARBA" id="ARBA00022603"/>
    </source>
</evidence>
<dbReference type="EMBL" id="VBPB01000115">
    <property type="protein sequence ID" value="TMQ72241.1"/>
    <property type="molecule type" value="Genomic_DNA"/>
</dbReference>
<proteinExistence type="predicted"/>
<dbReference type="GO" id="GO:0032259">
    <property type="term" value="P:methylation"/>
    <property type="evidence" value="ECO:0007669"/>
    <property type="project" value="UniProtKB-KW"/>
</dbReference>
<dbReference type="GO" id="GO:0008168">
    <property type="term" value="F:methyltransferase activity"/>
    <property type="evidence" value="ECO:0007669"/>
    <property type="project" value="UniProtKB-KW"/>
</dbReference>
<accession>A0A538U8L8</accession>
<dbReference type="SUPFAM" id="SSF53335">
    <property type="entry name" value="S-adenosyl-L-methionine-dependent methyltransferases"/>
    <property type="match status" value="1"/>
</dbReference>
<gene>
    <name evidence="4" type="ORF">E6K81_07985</name>
</gene>
<evidence type="ECO:0000256" key="2">
    <source>
        <dbReference type="ARBA" id="ARBA00022679"/>
    </source>
</evidence>
<reference evidence="4 5" key="1">
    <citation type="journal article" date="2019" name="Nat. Microbiol.">
        <title>Mediterranean grassland soil C-N compound turnover is dependent on rainfall and depth, and is mediated by genomically divergent microorganisms.</title>
        <authorList>
            <person name="Diamond S."/>
            <person name="Andeer P.F."/>
            <person name="Li Z."/>
            <person name="Crits-Christoph A."/>
            <person name="Burstein D."/>
            <person name="Anantharaman K."/>
            <person name="Lane K.R."/>
            <person name="Thomas B.C."/>
            <person name="Pan C."/>
            <person name="Northen T.R."/>
            <person name="Banfield J.F."/>
        </authorList>
    </citation>
    <scope>NUCLEOTIDE SEQUENCE [LARGE SCALE GENOMIC DNA]</scope>
    <source>
        <strain evidence="4">WS_11</strain>
    </source>
</reference>